<dbReference type="AlphaFoldDB" id="A0A6A1UMK6"/>
<feature type="compositionally biased region" description="Polar residues" evidence="1">
    <location>
        <begin position="188"/>
        <end position="197"/>
    </location>
</feature>
<sequence length="207" mass="22530">MGKLSFGRVLDCFSLSSCPSACFCMNSMETQDEFERRPLIPSDKDQLLRLKDVVAGNQTLAFQLKPKMVMLRVSMHCNGCARKVEKHISKMEGVTSYKIDLESKMVVVTGDILPFEVLESISKVNQMTNAPAGVELRLPSAAKQHNHPQLLQQHPVQCGGRIPDSDMDCGAAATGPSPIMDALLHSSPGNQAVSSPTKLRAHAQGNQ</sequence>
<reference evidence="3 4" key="1">
    <citation type="journal article" date="2019" name="Plant Biotechnol. J.">
        <title>The red bayberry genome and genetic basis of sex determination.</title>
        <authorList>
            <person name="Jia H.M."/>
            <person name="Jia H.J."/>
            <person name="Cai Q.L."/>
            <person name="Wang Y."/>
            <person name="Zhao H.B."/>
            <person name="Yang W.F."/>
            <person name="Wang G.Y."/>
            <person name="Li Y.H."/>
            <person name="Zhan D.L."/>
            <person name="Shen Y.T."/>
            <person name="Niu Q.F."/>
            <person name="Chang L."/>
            <person name="Qiu J."/>
            <person name="Zhao L."/>
            <person name="Xie H.B."/>
            <person name="Fu W.Y."/>
            <person name="Jin J."/>
            <person name="Li X.W."/>
            <person name="Jiao Y."/>
            <person name="Zhou C.C."/>
            <person name="Tu T."/>
            <person name="Chai C.Y."/>
            <person name="Gao J.L."/>
            <person name="Fan L.J."/>
            <person name="van de Weg E."/>
            <person name="Wang J.Y."/>
            <person name="Gao Z.S."/>
        </authorList>
    </citation>
    <scope>NUCLEOTIDE SEQUENCE [LARGE SCALE GENOMIC DNA]</scope>
    <source>
        <tissue evidence="3">Leaves</tissue>
    </source>
</reference>
<organism evidence="3 4">
    <name type="scientific">Morella rubra</name>
    <name type="common">Chinese bayberry</name>
    <dbReference type="NCBI Taxonomy" id="262757"/>
    <lineage>
        <taxon>Eukaryota</taxon>
        <taxon>Viridiplantae</taxon>
        <taxon>Streptophyta</taxon>
        <taxon>Embryophyta</taxon>
        <taxon>Tracheophyta</taxon>
        <taxon>Spermatophyta</taxon>
        <taxon>Magnoliopsida</taxon>
        <taxon>eudicotyledons</taxon>
        <taxon>Gunneridae</taxon>
        <taxon>Pentapetalae</taxon>
        <taxon>rosids</taxon>
        <taxon>fabids</taxon>
        <taxon>Fagales</taxon>
        <taxon>Myricaceae</taxon>
        <taxon>Morella</taxon>
    </lineage>
</organism>
<dbReference type="Proteomes" id="UP000516437">
    <property type="component" value="Unassembled WGS sequence"/>
</dbReference>
<proteinExistence type="predicted"/>
<dbReference type="CDD" id="cd00371">
    <property type="entry name" value="HMA"/>
    <property type="match status" value="1"/>
</dbReference>
<evidence type="ECO:0000256" key="1">
    <source>
        <dbReference type="SAM" id="MobiDB-lite"/>
    </source>
</evidence>
<dbReference type="EMBL" id="RXIC02000069">
    <property type="protein sequence ID" value="KAB1201413.1"/>
    <property type="molecule type" value="Genomic_DNA"/>
</dbReference>
<dbReference type="Pfam" id="PF00403">
    <property type="entry name" value="HMA"/>
    <property type="match status" value="1"/>
</dbReference>
<dbReference type="PANTHER" id="PTHR46119:SF11">
    <property type="entry name" value="HEAVY METAL TRANSPORT_DETOXIFICATION SUPERFAMILY PROTEIN"/>
    <property type="match status" value="1"/>
</dbReference>
<dbReference type="SUPFAM" id="SSF55008">
    <property type="entry name" value="HMA, heavy metal-associated domain"/>
    <property type="match status" value="1"/>
</dbReference>
<accession>A0A6A1UMK6</accession>
<dbReference type="OrthoDB" id="689350at2759"/>
<dbReference type="GO" id="GO:0046872">
    <property type="term" value="F:metal ion binding"/>
    <property type="evidence" value="ECO:0007669"/>
    <property type="project" value="InterPro"/>
</dbReference>
<dbReference type="PROSITE" id="PS50846">
    <property type="entry name" value="HMA_2"/>
    <property type="match status" value="1"/>
</dbReference>
<keyword evidence="4" id="KW-1185">Reference proteome</keyword>
<evidence type="ECO:0000313" key="4">
    <source>
        <dbReference type="Proteomes" id="UP000516437"/>
    </source>
</evidence>
<name>A0A6A1UMK6_9ROSI</name>
<dbReference type="InterPro" id="IPR044526">
    <property type="entry name" value="NAKR1-3"/>
</dbReference>
<dbReference type="InterPro" id="IPR006121">
    <property type="entry name" value="HMA_dom"/>
</dbReference>
<protein>
    <submittedName>
        <fullName evidence="3">Copper transport protein ATX1</fullName>
    </submittedName>
</protein>
<dbReference type="Gene3D" id="3.30.70.100">
    <property type="match status" value="1"/>
</dbReference>
<feature type="domain" description="HMA" evidence="2">
    <location>
        <begin position="66"/>
        <end position="132"/>
    </location>
</feature>
<evidence type="ECO:0000313" key="3">
    <source>
        <dbReference type="EMBL" id="KAB1201413.1"/>
    </source>
</evidence>
<comment type="caution">
    <text evidence="3">The sequence shown here is derived from an EMBL/GenBank/DDBJ whole genome shotgun (WGS) entry which is preliminary data.</text>
</comment>
<dbReference type="InterPro" id="IPR036163">
    <property type="entry name" value="HMA_dom_sf"/>
</dbReference>
<dbReference type="PANTHER" id="PTHR46119">
    <property type="entry name" value="OS08G0405700 PROTEIN"/>
    <property type="match status" value="1"/>
</dbReference>
<evidence type="ECO:0000259" key="2">
    <source>
        <dbReference type="PROSITE" id="PS50846"/>
    </source>
</evidence>
<gene>
    <name evidence="3" type="ORF">CJ030_MR0G003766</name>
</gene>
<feature type="region of interest" description="Disordered" evidence="1">
    <location>
        <begin position="188"/>
        <end position="207"/>
    </location>
</feature>